<gene>
    <name evidence="6" type="primary">ppiB</name>
    <name evidence="6" type="ORF">Pan241w_43530</name>
</gene>
<dbReference type="InterPro" id="IPR059226">
    <property type="entry name" value="Choice_anch_Q_dom"/>
</dbReference>
<dbReference type="Proteomes" id="UP000317171">
    <property type="component" value="Chromosome"/>
</dbReference>
<keyword evidence="1" id="KW-0645">Protease</keyword>
<dbReference type="InterPro" id="IPR011050">
    <property type="entry name" value="Pectin_lyase_fold/virulence"/>
</dbReference>
<evidence type="ECO:0000313" key="6">
    <source>
        <dbReference type="EMBL" id="QDT44245.1"/>
    </source>
</evidence>
<accession>A0A517RK29</accession>
<dbReference type="SUPFAM" id="SSF63446">
    <property type="entry name" value="Type I dockerin domain"/>
    <property type="match status" value="1"/>
</dbReference>
<dbReference type="PANTHER" id="PTHR11319">
    <property type="entry name" value="G PROTEIN-COUPLED RECEPTOR-RELATED"/>
    <property type="match status" value="1"/>
</dbReference>
<dbReference type="EMBL" id="CP036269">
    <property type="protein sequence ID" value="QDT44245.1"/>
    <property type="molecule type" value="Genomic_DNA"/>
</dbReference>
<dbReference type="KEGG" id="gaz:Pan241w_43530"/>
<dbReference type="Gene3D" id="3.40.390.10">
    <property type="entry name" value="Collagenase (Catalytic Domain)"/>
    <property type="match status" value="1"/>
</dbReference>
<protein>
    <submittedName>
        <fullName evidence="6">Putative peptidyl-prolyl cis-trans isomerase</fullName>
        <ecNumber evidence="6">5.2.1.8</ecNumber>
    </submittedName>
</protein>
<keyword evidence="2" id="KW-0479">Metal-binding</keyword>
<dbReference type="Pfam" id="PF00413">
    <property type="entry name" value="Peptidase_M10"/>
    <property type="match status" value="1"/>
</dbReference>
<dbReference type="SMART" id="SM00710">
    <property type="entry name" value="PbH1"/>
    <property type="match status" value="6"/>
</dbReference>
<dbReference type="EC" id="5.2.1.8" evidence="6"/>
<dbReference type="InterPro" id="IPR018247">
    <property type="entry name" value="EF_Hand_1_Ca_BS"/>
</dbReference>
<dbReference type="InterPro" id="IPR002130">
    <property type="entry name" value="Cyclophilin-type_PPIase_dom"/>
</dbReference>
<dbReference type="GO" id="GO:0008270">
    <property type="term" value="F:zinc ion binding"/>
    <property type="evidence" value="ECO:0007669"/>
    <property type="project" value="InterPro"/>
</dbReference>
<proteinExistence type="predicted"/>
<dbReference type="RefSeq" id="WP_145219553.1">
    <property type="nucleotide sequence ID" value="NZ_CP036269.1"/>
</dbReference>
<dbReference type="Gene3D" id="3.40.30.10">
    <property type="entry name" value="Glutaredoxin"/>
    <property type="match status" value="1"/>
</dbReference>
<dbReference type="GO" id="GO:0000272">
    <property type="term" value="P:polysaccharide catabolic process"/>
    <property type="evidence" value="ECO:0007669"/>
    <property type="project" value="InterPro"/>
</dbReference>
<feature type="domain" description="PPIase cyclophilin-type" evidence="5">
    <location>
        <begin position="206"/>
        <end position="359"/>
    </location>
</feature>
<evidence type="ECO:0000256" key="4">
    <source>
        <dbReference type="ARBA" id="ARBA00022833"/>
    </source>
</evidence>
<reference evidence="6 7" key="1">
    <citation type="submission" date="2019-02" db="EMBL/GenBank/DDBJ databases">
        <title>Deep-cultivation of Planctomycetes and their phenomic and genomic characterization uncovers novel biology.</title>
        <authorList>
            <person name="Wiegand S."/>
            <person name="Jogler M."/>
            <person name="Boedeker C."/>
            <person name="Pinto D."/>
            <person name="Vollmers J."/>
            <person name="Rivas-Marin E."/>
            <person name="Kohn T."/>
            <person name="Peeters S.H."/>
            <person name="Heuer A."/>
            <person name="Rast P."/>
            <person name="Oberbeckmann S."/>
            <person name="Bunk B."/>
            <person name="Jeske O."/>
            <person name="Meyerdierks A."/>
            <person name="Storesund J.E."/>
            <person name="Kallscheuer N."/>
            <person name="Luecker S."/>
            <person name="Lage O.M."/>
            <person name="Pohl T."/>
            <person name="Merkel B.J."/>
            <person name="Hornburger P."/>
            <person name="Mueller R.-W."/>
            <person name="Bruemmer F."/>
            <person name="Labrenz M."/>
            <person name="Spormann A.M."/>
            <person name="Op den Camp H."/>
            <person name="Overmann J."/>
            <person name="Amann R."/>
            <person name="Jetten M.S.M."/>
            <person name="Mascher T."/>
            <person name="Medema M.H."/>
            <person name="Devos D.P."/>
            <person name="Kaster A.-K."/>
            <person name="Ovreas L."/>
            <person name="Rohde M."/>
            <person name="Galperin M.Y."/>
            <person name="Jogler C."/>
        </authorList>
    </citation>
    <scope>NUCLEOTIDE SEQUENCE [LARGE SCALE GENOMIC DNA]</scope>
    <source>
        <strain evidence="6 7">Pan241w</strain>
    </source>
</reference>
<dbReference type="PROSITE" id="PS50072">
    <property type="entry name" value="CSA_PPIASE_2"/>
    <property type="match status" value="1"/>
</dbReference>
<dbReference type="GO" id="GO:0003755">
    <property type="term" value="F:peptidyl-prolyl cis-trans isomerase activity"/>
    <property type="evidence" value="ECO:0007669"/>
    <property type="project" value="UniProtKB-EC"/>
</dbReference>
<dbReference type="PROSITE" id="PS00018">
    <property type="entry name" value="EF_HAND_1"/>
    <property type="match status" value="2"/>
</dbReference>
<dbReference type="PANTHER" id="PTHR11319:SF35">
    <property type="entry name" value="OUTER MEMBRANE PROTEIN PMPC-RELATED"/>
    <property type="match status" value="1"/>
</dbReference>
<dbReference type="InterPro" id="IPR006626">
    <property type="entry name" value="PbH1"/>
</dbReference>
<dbReference type="InterPro" id="IPR024079">
    <property type="entry name" value="MetalloPept_cat_dom_sf"/>
</dbReference>
<dbReference type="OrthoDB" id="270889at2"/>
<dbReference type="InterPro" id="IPR036439">
    <property type="entry name" value="Dockerin_dom_sf"/>
</dbReference>
<sequence length="1569" mass="166930">MISKFVDNLWRPRRSKHHRRSKRATAPMIATEKLEDRTLLSGQDLVAFAQALTAANVTLYGAAWDADTTQQKALLEDGAQFLNFVDVTNADRTLNSNATIAGITEGMVRPIWRLNDGTLIEGSTINTLQDLSTATGVAILNSDGPFLKEIADQNLLSGTGLHVALDGYDPDNGGLIFHDAVSSNPDIEARILRGNRSLRISVAGYGDMVFELFEGRASKATDYIIYHAEQLNFFDGLDFYNILNGSLVGGDPFNTGLGGSGFGFFDDQFHPELQHVQSGLLTVLKPEDIKQEGDTDAKTFDDLNNSRFIITGSASRNYDFQNTIFGYLVEGEEVRDALSKVPVTANFPDYTITMETVDVFTDDENATLVLTAAEGTTGTSTITVTVEDQDGNLTQRQFQVNATKDTISAITDDSNAKPYLPDLPTLQARPQETIQYQIVAIDVDLGTENGNSSIKYHPPNWLTQKGFELPAPIPPGMIVNLDEDTGLLTVNLSETVVPGVYQFSVAVELEIPNSVTDPKYVDYGLVTIIVSDPPVANDDFFVIQGDTDELDILLNDTANDGSPLLDVIGEGYTVEIVTQPENGGGTVTYDSETNKINFTSNGSTYMGLDEFTYRVKDNLGAYSETATVTFSIAPEGVILVTSLLDNQNDDQFVTLSEAIQAANLDMSSLFAVPAGNGPDTIMFAPNLFIDQDTSAITPQTLLIRGEGQHFTITDSLTIIAPTTESGDPLLTIDGTLDGGDSSRHFYIDDGITANTILVSLQNLILIEGKTNDNGGSIYNAEHLVLSNSQLLNNQSTSGVGGAIFNTGTLEISNSVLQSNHSVGSEGGAIASNFGSVTLTQTTLDNNDAEGSGGGIYAMNANVTLTDSVVSNNTGFNGSGGGLYQDQGLLTVTGSSFISNSTGSALSGAGIYANETTTSITDSTFHANRSSGSGGGLSQNLGTLSVRNSTFSENEALFGDGGGIYSGTRTTSILNSTISGNTASQNGGGIYFLDRLELVSGTIDNSTIAANHADGDGGGLFFQFIMNTIEANNSIIADNTASGNGADGVGSLLGRYSLIENTDGLDLFSTTNFITGQDPGLLPLADNGGSTQTHALSSGSLAIDAGDPAFDPNSFTPTLALDQRGSARVADGNNDSTSRLDIGAYEAESVLASTDLTVKRSVTNVGSSGQIGALPSNVDFIDEWNPVIVEIWVSITNSSENGISSALVDLNFDAQYLIADSIEYGPGFTANQTATIDNVTGMITGLGASTSQAGYGAETLVLLARVHLSVKPVPLETDGHYIEPVADLNFQILNSTLLSSVGAASVTEGAAVNLTLVPALYDLDDNGSVDFRDLVQFINVYNKSTGATAAPDVWAADFDRSGTVNIRDLILLISNYNKVQGSGTFLFYPSNFDEIWQQNNLVTSLINSEDTTSQSLTVETVEPVLNAAKEQLAETHGDSVSEELADVKIEVVELSGNQIAKANADTRTIYLDVNAAGWGWFVDSTPFQNEEFNQTTMGIFDASLFSPAEGQIDLLTVLLHELGHLLGYDHDHESTLMEPALDPGERKLSSYEESDDFFSGYLDSEFDGIN</sequence>
<keyword evidence="6" id="KW-0413">Isomerase</keyword>
<dbReference type="Gene3D" id="1.10.1330.10">
    <property type="entry name" value="Dockerin domain"/>
    <property type="match status" value="1"/>
</dbReference>
<dbReference type="NCBIfam" id="NF041518">
    <property type="entry name" value="choice_anch_Q"/>
    <property type="match status" value="1"/>
</dbReference>
<dbReference type="SUPFAM" id="SSF51126">
    <property type="entry name" value="Pectin lyase-like"/>
    <property type="match status" value="2"/>
</dbReference>
<dbReference type="SUPFAM" id="SSF55486">
    <property type="entry name" value="Metalloproteases ('zincins'), catalytic domain"/>
    <property type="match status" value="1"/>
</dbReference>
<organism evidence="6 7">
    <name type="scientific">Gimesia alba</name>
    <dbReference type="NCBI Taxonomy" id="2527973"/>
    <lineage>
        <taxon>Bacteria</taxon>
        <taxon>Pseudomonadati</taxon>
        <taxon>Planctomycetota</taxon>
        <taxon>Planctomycetia</taxon>
        <taxon>Planctomycetales</taxon>
        <taxon>Planctomycetaceae</taxon>
        <taxon>Gimesia</taxon>
    </lineage>
</organism>
<evidence type="ECO:0000256" key="2">
    <source>
        <dbReference type="ARBA" id="ARBA00022723"/>
    </source>
</evidence>
<keyword evidence="4" id="KW-0862">Zinc</keyword>
<evidence type="ECO:0000256" key="3">
    <source>
        <dbReference type="ARBA" id="ARBA00022801"/>
    </source>
</evidence>
<dbReference type="Pfam" id="PF17963">
    <property type="entry name" value="Big_9"/>
    <property type="match status" value="1"/>
</dbReference>
<dbReference type="Pfam" id="PF00160">
    <property type="entry name" value="Pro_isomerase"/>
    <property type="match status" value="1"/>
</dbReference>
<dbReference type="SUPFAM" id="SSF50891">
    <property type="entry name" value="Cyclophilin-like"/>
    <property type="match status" value="1"/>
</dbReference>
<dbReference type="GO" id="GO:0031012">
    <property type="term" value="C:extracellular matrix"/>
    <property type="evidence" value="ECO:0007669"/>
    <property type="project" value="InterPro"/>
</dbReference>
<dbReference type="Gene3D" id="2.40.100.10">
    <property type="entry name" value="Cyclophilin-like"/>
    <property type="match status" value="1"/>
</dbReference>
<evidence type="ECO:0000313" key="7">
    <source>
        <dbReference type="Proteomes" id="UP000317171"/>
    </source>
</evidence>
<dbReference type="InterPro" id="IPR001818">
    <property type="entry name" value="Pept_M10_metallopeptidase"/>
</dbReference>
<dbReference type="GO" id="GO:0004222">
    <property type="term" value="F:metalloendopeptidase activity"/>
    <property type="evidence" value="ECO:0007669"/>
    <property type="project" value="InterPro"/>
</dbReference>
<dbReference type="GO" id="GO:0006508">
    <property type="term" value="P:proteolysis"/>
    <property type="evidence" value="ECO:0007669"/>
    <property type="project" value="UniProtKB-KW"/>
</dbReference>
<evidence type="ECO:0000256" key="1">
    <source>
        <dbReference type="ARBA" id="ARBA00022670"/>
    </source>
</evidence>
<dbReference type="InterPro" id="IPR029000">
    <property type="entry name" value="Cyclophilin-like_dom_sf"/>
</dbReference>
<name>A0A517RK29_9PLAN</name>
<keyword evidence="7" id="KW-1185">Reference proteome</keyword>
<evidence type="ECO:0000259" key="5">
    <source>
        <dbReference type="PROSITE" id="PS50072"/>
    </source>
</evidence>
<dbReference type="Gene3D" id="2.60.40.3440">
    <property type="match status" value="1"/>
</dbReference>
<keyword evidence="3" id="KW-0378">Hydrolase</keyword>